<accession>A0A9K3KJL3</accession>
<keyword evidence="2" id="KW-1133">Transmembrane helix</keyword>
<organism evidence="4 5">
    <name type="scientific">Nitzschia inconspicua</name>
    <dbReference type="NCBI Taxonomy" id="303405"/>
    <lineage>
        <taxon>Eukaryota</taxon>
        <taxon>Sar</taxon>
        <taxon>Stramenopiles</taxon>
        <taxon>Ochrophyta</taxon>
        <taxon>Bacillariophyta</taxon>
        <taxon>Bacillariophyceae</taxon>
        <taxon>Bacillariophycidae</taxon>
        <taxon>Bacillariales</taxon>
        <taxon>Bacillariaceae</taxon>
        <taxon>Nitzschia</taxon>
    </lineage>
</organism>
<keyword evidence="2" id="KW-0812">Transmembrane</keyword>
<sequence>MTSVTTAQGKRLRGGSFSPEGSKSSSISVSRTTPPSFPFPLVSNCSQYTQKLPSQEIYETLLRAYRIARNNSKATLGKFHSENAQIRFGKDTNNGRGLYATRTLEKGEMIYESATTITTFPTEESYVHFLTQLEPSLQCDALLWSYSTDDRVIIALDENCCVNHSGKDMNIGYQHGGSYFANRRIEKDEEILDNYSNYMSFNAIEWFERIRRNAWGGTHELHSASETVTILQDDTLEANLYLRQGVVQPVLEKDRDAKEGNNDIIVGIKIANPVFCVSLGHLRRGNMRALWTYPTNAWGLTSSNSLHCLKMTFCLEADFQHCDILQSSWPLNQSIDVIAIRMLTVNDLDPSSSQSRDDSSTSTSLLGAAESRRVRITKLIFFSGLAAAATITGVVIFRYASNGQEQEFVVGFTGSAEELILISQLNMENKFSSLEALAISITTAGIQGNDSGNTWLYFTHPNFEVEAGNIRENIGSILSYGLH</sequence>
<gene>
    <name evidence="4" type="ORF">IV203_032446</name>
</gene>
<keyword evidence="4" id="KW-0808">Transferase</keyword>
<dbReference type="EMBL" id="JAGRRH010000022">
    <property type="protein sequence ID" value="KAG7344915.1"/>
    <property type="molecule type" value="Genomic_DNA"/>
</dbReference>
<reference evidence="4" key="2">
    <citation type="submission" date="2021-04" db="EMBL/GenBank/DDBJ databases">
        <authorList>
            <person name="Podell S."/>
        </authorList>
    </citation>
    <scope>NUCLEOTIDE SEQUENCE</scope>
    <source>
        <strain evidence="4">Hildebrandi</strain>
    </source>
</reference>
<protein>
    <submittedName>
        <fullName evidence="4">SET methyltransferase domain containing protein</fullName>
    </submittedName>
</protein>
<evidence type="ECO:0000256" key="1">
    <source>
        <dbReference type="SAM" id="MobiDB-lite"/>
    </source>
</evidence>
<dbReference type="OrthoDB" id="57005at2759"/>
<evidence type="ECO:0000313" key="5">
    <source>
        <dbReference type="Proteomes" id="UP000693970"/>
    </source>
</evidence>
<dbReference type="Proteomes" id="UP000693970">
    <property type="component" value="Unassembled WGS sequence"/>
</dbReference>
<dbReference type="InterPro" id="IPR001214">
    <property type="entry name" value="SET_dom"/>
</dbReference>
<dbReference type="GO" id="GO:0032259">
    <property type="term" value="P:methylation"/>
    <property type="evidence" value="ECO:0007669"/>
    <property type="project" value="UniProtKB-KW"/>
</dbReference>
<proteinExistence type="predicted"/>
<dbReference type="Pfam" id="PF00856">
    <property type="entry name" value="SET"/>
    <property type="match status" value="1"/>
</dbReference>
<feature type="domain" description="SET" evidence="3">
    <location>
        <begin position="84"/>
        <end position="196"/>
    </location>
</feature>
<feature type="compositionally biased region" description="Low complexity" evidence="1">
    <location>
        <begin position="14"/>
        <end position="31"/>
    </location>
</feature>
<dbReference type="PROSITE" id="PS50280">
    <property type="entry name" value="SET"/>
    <property type="match status" value="1"/>
</dbReference>
<feature type="region of interest" description="Disordered" evidence="1">
    <location>
        <begin position="1"/>
        <end position="31"/>
    </location>
</feature>
<name>A0A9K3KJL3_9STRA</name>
<dbReference type="AlphaFoldDB" id="A0A9K3KJL3"/>
<keyword evidence="5" id="KW-1185">Reference proteome</keyword>
<feature type="transmembrane region" description="Helical" evidence="2">
    <location>
        <begin position="379"/>
        <end position="400"/>
    </location>
</feature>
<keyword evidence="2" id="KW-0472">Membrane</keyword>
<keyword evidence="4" id="KW-0489">Methyltransferase</keyword>
<reference evidence="4" key="1">
    <citation type="journal article" date="2021" name="Sci. Rep.">
        <title>Diploid genomic architecture of Nitzschia inconspicua, an elite biomass production diatom.</title>
        <authorList>
            <person name="Oliver A."/>
            <person name="Podell S."/>
            <person name="Pinowska A."/>
            <person name="Traller J.C."/>
            <person name="Smith S.R."/>
            <person name="McClure R."/>
            <person name="Beliaev A."/>
            <person name="Bohutskyi P."/>
            <person name="Hill E.A."/>
            <person name="Rabines A."/>
            <person name="Zheng H."/>
            <person name="Allen L.Z."/>
            <person name="Kuo A."/>
            <person name="Grigoriev I.V."/>
            <person name="Allen A.E."/>
            <person name="Hazlebeck D."/>
            <person name="Allen E.E."/>
        </authorList>
    </citation>
    <scope>NUCLEOTIDE SEQUENCE</scope>
    <source>
        <strain evidence="4">Hildebrandi</strain>
    </source>
</reference>
<evidence type="ECO:0000256" key="2">
    <source>
        <dbReference type="SAM" id="Phobius"/>
    </source>
</evidence>
<evidence type="ECO:0000313" key="4">
    <source>
        <dbReference type="EMBL" id="KAG7344915.1"/>
    </source>
</evidence>
<evidence type="ECO:0000259" key="3">
    <source>
        <dbReference type="PROSITE" id="PS50280"/>
    </source>
</evidence>
<comment type="caution">
    <text evidence="4">The sequence shown here is derived from an EMBL/GenBank/DDBJ whole genome shotgun (WGS) entry which is preliminary data.</text>
</comment>
<dbReference type="GO" id="GO:0008168">
    <property type="term" value="F:methyltransferase activity"/>
    <property type="evidence" value="ECO:0007669"/>
    <property type="project" value="UniProtKB-KW"/>
</dbReference>